<proteinExistence type="predicted"/>
<protein>
    <submittedName>
        <fullName evidence="1">DUF177 domain-containing protein</fullName>
    </submittedName>
</protein>
<gene>
    <name evidence="1" type="ORF">PFY00_05455</name>
</gene>
<dbReference type="Proteomes" id="UP001210720">
    <property type="component" value="Unassembled WGS sequence"/>
</dbReference>
<name>A0ABT4XQD6_9RHOB</name>
<sequence length="192" mass="20730">MTAASSDMPPSPHILRVAKLRQSGETPFSLAPDSGERALLAERLGAISVKKLRFDGTLEPKGKKGWQLFAKLGVTVVQPCSVTLEPVTTRIDTDVTRRFVPPNMLNQYDDGSETEMPEDDETEALGEDIDLAAILSEALSLALPPYPRKDGAELEQAQFAPEGAVPLDDDAIKPFASLAALRDKMQNGDPSD</sequence>
<comment type="caution">
    <text evidence="1">The sequence shown here is derived from an EMBL/GenBank/DDBJ whole genome shotgun (WGS) entry which is preliminary data.</text>
</comment>
<dbReference type="Pfam" id="PF02620">
    <property type="entry name" value="YceD"/>
    <property type="match status" value="1"/>
</dbReference>
<reference evidence="1 2" key="1">
    <citation type="submission" date="2023-01" db="EMBL/GenBank/DDBJ databases">
        <title>Thalassococcus onchidii sp. nov., isolated from a marine invertebrate from the South China Sea.</title>
        <authorList>
            <person name="Xu S."/>
            <person name="Liu Z."/>
            <person name="Xu Y."/>
        </authorList>
    </citation>
    <scope>NUCLEOTIDE SEQUENCE [LARGE SCALE GENOMIC DNA]</scope>
    <source>
        <strain evidence="1 2">KCTC 32084</strain>
    </source>
</reference>
<evidence type="ECO:0000313" key="2">
    <source>
        <dbReference type="Proteomes" id="UP001210720"/>
    </source>
</evidence>
<keyword evidence="2" id="KW-1185">Reference proteome</keyword>
<evidence type="ECO:0000313" key="1">
    <source>
        <dbReference type="EMBL" id="MDA7424163.1"/>
    </source>
</evidence>
<dbReference type="EMBL" id="JAQIOY010000002">
    <property type="protein sequence ID" value="MDA7424163.1"/>
    <property type="molecule type" value="Genomic_DNA"/>
</dbReference>
<organism evidence="1 2">
    <name type="scientific">Thalassococcus lentus</name>
    <dbReference type="NCBI Taxonomy" id="1210524"/>
    <lineage>
        <taxon>Bacteria</taxon>
        <taxon>Pseudomonadati</taxon>
        <taxon>Pseudomonadota</taxon>
        <taxon>Alphaproteobacteria</taxon>
        <taxon>Rhodobacterales</taxon>
        <taxon>Roseobacteraceae</taxon>
        <taxon>Thalassococcus</taxon>
    </lineage>
</organism>
<dbReference type="RefSeq" id="WP_271431526.1">
    <property type="nucleotide sequence ID" value="NZ_JAQIOY010000002.1"/>
</dbReference>
<dbReference type="InterPro" id="IPR003772">
    <property type="entry name" value="YceD"/>
</dbReference>
<accession>A0ABT4XQD6</accession>